<reference evidence="2 3" key="1">
    <citation type="submission" date="2019-03" db="EMBL/GenBank/DDBJ databases">
        <title>Genomic Encyclopedia of Type Strains, Phase IV (KMG-IV): sequencing the most valuable type-strain genomes for metagenomic binning, comparative biology and taxonomic classification.</title>
        <authorList>
            <person name="Goeker M."/>
        </authorList>
    </citation>
    <scope>NUCLEOTIDE SEQUENCE [LARGE SCALE GENOMIC DNA]</scope>
    <source>
        <strain evidence="2 3">DSM 45775</strain>
    </source>
</reference>
<organism evidence="2 3">
    <name type="scientific">Actinomycetospora succinea</name>
    <dbReference type="NCBI Taxonomy" id="663603"/>
    <lineage>
        <taxon>Bacteria</taxon>
        <taxon>Bacillati</taxon>
        <taxon>Actinomycetota</taxon>
        <taxon>Actinomycetes</taxon>
        <taxon>Pseudonocardiales</taxon>
        <taxon>Pseudonocardiaceae</taxon>
        <taxon>Actinomycetospora</taxon>
    </lineage>
</organism>
<sequence length="418" mass="41596">MRSSKRGLLRLSELQSYCLLGSLQRGSRDARLTIDGSLSSSASPLKRPPKSRFLGHALLACLLILTSGCSFGDSASGDPPASPIPPAPQVDTFTVPPAEVPTATGSPGGSSPGGSSPGGSSPGGSSPGGSSPGGSSPGGSNPGGSSPGGSNPGGSNPGGSSPGSSNPGSSNPGSSNPGSSNPGSSNPGSSNPGGSEPTILLGGPSVENRNPNTAWPSILVYGENRRSGCGELHNDPEVQIPVKVLRVDLRGTSGFKLTSDWQRCLREGYSASAERGCIGAVLEAGAVDDTNGCLVSVQAPLLQFDPDAAGNVGATARLSLTLEATCRSNAGKPCQQLQNVATAPRASASSPVKVRWTTQIELDAIAQPPLDTEADDVTDGNGLPDGSTDSDQNDNAENGSSPQGEVDEPQNGGVEGPN</sequence>
<feature type="compositionally biased region" description="Gly residues" evidence="1">
    <location>
        <begin position="106"/>
        <end position="161"/>
    </location>
</feature>
<feature type="region of interest" description="Disordered" evidence="1">
    <location>
        <begin position="364"/>
        <end position="418"/>
    </location>
</feature>
<feature type="region of interest" description="Disordered" evidence="1">
    <location>
        <begin position="73"/>
        <end position="212"/>
    </location>
</feature>
<gene>
    <name evidence="2" type="ORF">EV188_102933</name>
</gene>
<keyword evidence="3" id="KW-1185">Reference proteome</keyword>
<accession>A0A4R6VK99</accession>
<feature type="compositionally biased region" description="Low complexity" evidence="1">
    <location>
        <begin position="162"/>
        <end position="195"/>
    </location>
</feature>
<evidence type="ECO:0000313" key="2">
    <source>
        <dbReference type="EMBL" id="TDQ63276.1"/>
    </source>
</evidence>
<name>A0A4R6VK99_9PSEU</name>
<comment type="caution">
    <text evidence="2">The sequence shown here is derived from an EMBL/GenBank/DDBJ whole genome shotgun (WGS) entry which is preliminary data.</text>
</comment>
<proteinExistence type="predicted"/>
<dbReference type="AlphaFoldDB" id="A0A4R6VK99"/>
<evidence type="ECO:0000256" key="1">
    <source>
        <dbReference type="SAM" id="MobiDB-lite"/>
    </source>
</evidence>
<protein>
    <submittedName>
        <fullName evidence="2">Uncharacterized protein</fullName>
    </submittedName>
</protein>
<dbReference type="EMBL" id="SNYO01000002">
    <property type="protein sequence ID" value="TDQ63276.1"/>
    <property type="molecule type" value="Genomic_DNA"/>
</dbReference>
<feature type="compositionally biased region" description="Polar residues" evidence="1">
    <location>
        <begin position="387"/>
        <end position="403"/>
    </location>
</feature>
<evidence type="ECO:0000313" key="3">
    <source>
        <dbReference type="Proteomes" id="UP000295705"/>
    </source>
</evidence>
<dbReference type="Proteomes" id="UP000295705">
    <property type="component" value="Unassembled WGS sequence"/>
</dbReference>